<evidence type="ECO:0000313" key="3">
    <source>
        <dbReference type="Proteomes" id="UP000242444"/>
    </source>
</evidence>
<dbReference type="PROSITE" id="PS51318">
    <property type="entry name" value="TAT"/>
    <property type="match status" value="1"/>
</dbReference>
<dbReference type="InParanoid" id="A0A263D077"/>
<keyword evidence="3" id="KW-1185">Reference proteome</keyword>
<dbReference type="Proteomes" id="UP000242444">
    <property type="component" value="Unassembled WGS sequence"/>
</dbReference>
<organism evidence="2 3">
    <name type="scientific">Amycolatopsis antarctica</name>
    <dbReference type="NCBI Taxonomy" id="1854586"/>
    <lineage>
        <taxon>Bacteria</taxon>
        <taxon>Bacillati</taxon>
        <taxon>Actinomycetota</taxon>
        <taxon>Actinomycetes</taxon>
        <taxon>Pseudonocardiales</taxon>
        <taxon>Pseudonocardiaceae</taxon>
        <taxon>Amycolatopsis</taxon>
    </lineage>
</organism>
<gene>
    <name evidence="2" type="ORF">CFN78_22605</name>
</gene>
<feature type="compositionally biased region" description="Low complexity" evidence="1">
    <location>
        <begin position="90"/>
        <end position="105"/>
    </location>
</feature>
<reference evidence="2 3" key="1">
    <citation type="submission" date="2017-07" db="EMBL/GenBank/DDBJ databases">
        <title>Amycolatopsis antarcticus sp. nov., isolated from the surface of an Antarcticus brown macroalga.</title>
        <authorList>
            <person name="Wang J."/>
            <person name="Leiva S."/>
            <person name="Huang J."/>
            <person name="Huang Y."/>
        </authorList>
    </citation>
    <scope>NUCLEOTIDE SEQUENCE [LARGE SCALE GENOMIC DNA]</scope>
    <source>
        <strain evidence="2 3">AU-G6</strain>
    </source>
</reference>
<comment type="caution">
    <text evidence="2">The sequence shown here is derived from an EMBL/GenBank/DDBJ whole genome shotgun (WGS) entry which is preliminary data.</text>
</comment>
<proteinExistence type="predicted"/>
<evidence type="ECO:0000313" key="2">
    <source>
        <dbReference type="EMBL" id="OZM70946.1"/>
    </source>
</evidence>
<sequence length="184" mass="18635">MTDQSAMNAARKHSLLRRIAIAGLVAGAAVAAFAGGVAAGRANPPATVAQAAPAAPSTVTRTLPNSTVTLPNQTVTAPAAPPRTVTETVTAQPRATAEAARAPAANGSRSEFSDGTYRVGEDIDAGSYRSDGPTPGGAGMCYWARLADDSGIDIIANDLTEGASRFTAKKGEYVQISGCSFRKG</sequence>
<dbReference type="OrthoDB" id="166978at2"/>
<feature type="region of interest" description="Disordered" evidence="1">
    <location>
        <begin position="51"/>
        <end position="118"/>
    </location>
</feature>
<dbReference type="EMBL" id="NKYE01000016">
    <property type="protein sequence ID" value="OZM70946.1"/>
    <property type="molecule type" value="Genomic_DNA"/>
</dbReference>
<protein>
    <submittedName>
        <fullName evidence="2">Uncharacterized protein</fullName>
    </submittedName>
</protein>
<feature type="compositionally biased region" description="Polar residues" evidence="1">
    <location>
        <begin position="57"/>
        <end position="76"/>
    </location>
</feature>
<name>A0A263D077_9PSEU</name>
<accession>A0A263D077</accession>
<dbReference type="RefSeq" id="WP_094864884.1">
    <property type="nucleotide sequence ID" value="NZ_NKYE01000016.1"/>
</dbReference>
<evidence type="ECO:0000256" key="1">
    <source>
        <dbReference type="SAM" id="MobiDB-lite"/>
    </source>
</evidence>
<dbReference type="InterPro" id="IPR006311">
    <property type="entry name" value="TAT_signal"/>
</dbReference>
<dbReference type="AlphaFoldDB" id="A0A263D077"/>